<dbReference type="InterPro" id="IPR013783">
    <property type="entry name" value="Ig-like_fold"/>
</dbReference>
<dbReference type="EMBL" id="JAGXEW010000045">
    <property type="protein sequence ID" value="KAK1152838.1"/>
    <property type="molecule type" value="Genomic_DNA"/>
</dbReference>
<proteinExistence type="predicted"/>
<sequence>MSVLYLVLLFTFSTGVYSALYPIKIRCNYDSQYKDRAKVWCKQNTSLCCDGFALNGSCVTINQGKGQLVDLKDEGVLLVELSAFTSAEQGVYWCAVMDGDAILKLQEFKLFNELNAWDFLRYVFAAIMFLVTFTVTLVANRNTAKKRSADPVNDQVELDQIPRELG</sequence>
<keyword evidence="3 4" id="KW-0472">Membrane</keyword>
<gene>
    <name evidence="6" type="ORF">AOXY_G30959</name>
</gene>
<feature type="chain" id="PRO_5042144586" evidence="5">
    <location>
        <begin position="19"/>
        <end position="166"/>
    </location>
</feature>
<evidence type="ECO:0000256" key="5">
    <source>
        <dbReference type="SAM" id="SignalP"/>
    </source>
</evidence>
<comment type="caution">
    <text evidence="6">The sequence shown here is derived from an EMBL/GenBank/DDBJ whole genome shotgun (WGS) entry which is preliminary data.</text>
</comment>
<feature type="signal peptide" evidence="5">
    <location>
        <begin position="1"/>
        <end position="18"/>
    </location>
</feature>
<dbReference type="InterPro" id="IPR050671">
    <property type="entry name" value="CD300_family_receptors"/>
</dbReference>
<feature type="transmembrane region" description="Helical" evidence="4">
    <location>
        <begin position="119"/>
        <end position="139"/>
    </location>
</feature>
<keyword evidence="7" id="KW-1185">Reference proteome</keyword>
<dbReference type="InterPro" id="IPR036179">
    <property type="entry name" value="Ig-like_dom_sf"/>
</dbReference>
<reference evidence="6" key="1">
    <citation type="submission" date="2022-02" db="EMBL/GenBank/DDBJ databases">
        <title>Atlantic sturgeon de novo genome assembly.</title>
        <authorList>
            <person name="Stock M."/>
            <person name="Klopp C."/>
            <person name="Guiguen Y."/>
            <person name="Cabau C."/>
            <person name="Parinello H."/>
            <person name="Santidrian Yebra-Pimentel E."/>
            <person name="Kuhl H."/>
            <person name="Dirks R.P."/>
            <person name="Guessner J."/>
            <person name="Wuertz S."/>
            <person name="Du K."/>
            <person name="Schartl M."/>
        </authorList>
    </citation>
    <scope>NUCLEOTIDE SEQUENCE</scope>
    <source>
        <strain evidence="6">STURGEONOMICS-FGT-2020</strain>
        <tissue evidence="6">Whole blood</tissue>
    </source>
</reference>
<dbReference type="PANTHER" id="PTHR11860">
    <property type="entry name" value="POLYMERIC-IMMUNOGLOBULIN RECEPTOR"/>
    <property type="match status" value="1"/>
</dbReference>
<dbReference type="GO" id="GO:0005886">
    <property type="term" value="C:plasma membrane"/>
    <property type="evidence" value="ECO:0007669"/>
    <property type="project" value="TreeGrafter"/>
</dbReference>
<accession>A0AAD8FRD1</accession>
<name>A0AAD8FRD1_ACIOX</name>
<protein>
    <submittedName>
        <fullName evidence="6">CMRF35-like molecule 8</fullName>
    </submittedName>
</protein>
<organism evidence="6 7">
    <name type="scientific">Acipenser oxyrinchus oxyrinchus</name>
    <dbReference type="NCBI Taxonomy" id="40147"/>
    <lineage>
        <taxon>Eukaryota</taxon>
        <taxon>Metazoa</taxon>
        <taxon>Chordata</taxon>
        <taxon>Craniata</taxon>
        <taxon>Vertebrata</taxon>
        <taxon>Euteleostomi</taxon>
        <taxon>Actinopterygii</taxon>
        <taxon>Chondrostei</taxon>
        <taxon>Acipenseriformes</taxon>
        <taxon>Acipenseridae</taxon>
        <taxon>Acipenser</taxon>
    </lineage>
</organism>
<comment type="subcellular location">
    <subcellularLocation>
        <location evidence="1">Membrane</location>
    </subcellularLocation>
</comment>
<dbReference type="SUPFAM" id="SSF48726">
    <property type="entry name" value="Immunoglobulin"/>
    <property type="match status" value="1"/>
</dbReference>
<evidence type="ECO:0000256" key="2">
    <source>
        <dbReference type="ARBA" id="ARBA00022692"/>
    </source>
</evidence>
<keyword evidence="5" id="KW-0732">Signal</keyword>
<dbReference type="Gene3D" id="2.60.40.10">
    <property type="entry name" value="Immunoglobulins"/>
    <property type="match status" value="1"/>
</dbReference>
<keyword evidence="2 4" id="KW-0812">Transmembrane</keyword>
<evidence type="ECO:0000313" key="6">
    <source>
        <dbReference type="EMBL" id="KAK1152838.1"/>
    </source>
</evidence>
<evidence type="ECO:0000256" key="1">
    <source>
        <dbReference type="ARBA" id="ARBA00004370"/>
    </source>
</evidence>
<keyword evidence="4" id="KW-1133">Transmembrane helix</keyword>
<dbReference type="GO" id="GO:0004888">
    <property type="term" value="F:transmembrane signaling receptor activity"/>
    <property type="evidence" value="ECO:0007669"/>
    <property type="project" value="TreeGrafter"/>
</dbReference>
<dbReference type="Proteomes" id="UP001230051">
    <property type="component" value="Unassembled WGS sequence"/>
</dbReference>
<evidence type="ECO:0000256" key="3">
    <source>
        <dbReference type="ARBA" id="ARBA00023136"/>
    </source>
</evidence>
<dbReference type="PANTHER" id="PTHR11860:SF87">
    <property type="entry name" value="CMRF35-LIKE MOLECULE 8"/>
    <property type="match status" value="1"/>
</dbReference>
<dbReference type="AlphaFoldDB" id="A0AAD8FRD1"/>
<evidence type="ECO:0000313" key="7">
    <source>
        <dbReference type="Proteomes" id="UP001230051"/>
    </source>
</evidence>
<evidence type="ECO:0000256" key="4">
    <source>
        <dbReference type="SAM" id="Phobius"/>
    </source>
</evidence>